<dbReference type="Gene3D" id="1.10.300.10">
    <property type="entry name" value="Adenylosuccinate Synthetase, subunit A, domain 2"/>
    <property type="match status" value="1"/>
</dbReference>
<reference evidence="7" key="1">
    <citation type="journal article" date="2014" name="Front. Microbiol.">
        <title>High frequency of phylogenetically diverse reductive dehalogenase-homologous genes in deep subseafloor sedimentary metagenomes.</title>
        <authorList>
            <person name="Kawai M."/>
            <person name="Futagami T."/>
            <person name="Toyoda A."/>
            <person name="Takaki Y."/>
            <person name="Nishi S."/>
            <person name="Hori S."/>
            <person name="Arai W."/>
            <person name="Tsubouchi T."/>
            <person name="Morono Y."/>
            <person name="Uchiyama I."/>
            <person name="Ito T."/>
            <person name="Fujiyama A."/>
            <person name="Inagaki F."/>
            <person name="Takami H."/>
        </authorList>
    </citation>
    <scope>NUCLEOTIDE SEQUENCE</scope>
    <source>
        <strain evidence="7">Expedition CK06-06</strain>
    </source>
</reference>
<accession>X1KTI3</accession>
<dbReference type="GO" id="GO:0046872">
    <property type="term" value="F:metal ion binding"/>
    <property type="evidence" value="ECO:0007669"/>
    <property type="project" value="UniProtKB-KW"/>
</dbReference>
<evidence type="ECO:0000256" key="6">
    <source>
        <dbReference type="ARBA" id="ARBA00023134"/>
    </source>
</evidence>
<dbReference type="InterPro" id="IPR001114">
    <property type="entry name" value="Adenylosuccinate_synthetase"/>
</dbReference>
<protein>
    <recommendedName>
        <fullName evidence="8">Adenylosuccinate synthase</fullName>
    </recommendedName>
</protein>
<organism evidence="7">
    <name type="scientific">marine sediment metagenome</name>
    <dbReference type="NCBI Taxonomy" id="412755"/>
    <lineage>
        <taxon>unclassified sequences</taxon>
        <taxon>metagenomes</taxon>
        <taxon>ecological metagenomes</taxon>
    </lineage>
</organism>
<sequence length="207" mass="22620">GLEEERRGGKALGTTRKGVGPAFTDKAARLGIRTGDLLDKEVLLERLGSMLDYKNIILTKIYGVSPLSLDEVYSQYCRYGERLAPYIQETTIMVEEALNRDELVLLEGAQGTLLDPDFGTYPYTTSSSPLAGGGCLGTGLSPTRISRILGVFKAYCTRVGSGPMPTELRDETGGLIRERGHEYGTTTGRPRRCGWFDAVAARFSTRI</sequence>
<dbReference type="EMBL" id="BARU01042475">
    <property type="protein sequence ID" value="GAH85318.1"/>
    <property type="molecule type" value="Genomic_DNA"/>
</dbReference>
<evidence type="ECO:0000313" key="7">
    <source>
        <dbReference type="EMBL" id="GAH85318.1"/>
    </source>
</evidence>
<evidence type="ECO:0000256" key="4">
    <source>
        <dbReference type="ARBA" id="ARBA00022755"/>
    </source>
</evidence>
<keyword evidence="3" id="KW-0547">Nucleotide-binding</keyword>
<keyword evidence="2" id="KW-0479">Metal-binding</keyword>
<dbReference type="FunFam" id="1.10.300.10:FF:000001">
    <property type="entry name" value="Adenylosuccinate synthetase"/>
    <property type="match status" value="1"/>
</dbReference>
<evidence type="ECO:0000256" key="1">
    <source>
        <dbReference type="ARBA" id="ARBA00022598"/>
    </source>
</evidence>
<keyword evidence="1" id="KW-0436">Ligase</keyword>
<dbReference type="InterPro" id="IPR042110">
    <property type="entry name" value="Adenylosuccinate_synth_dom2"/>
</dbReference>
<dbReference type="InterPro" id="IPR042111">
    <property type="entry name" value="Adenylosuccinate_synth_dom3"/>
</dbReference>
<evidence type="ECO:0008006" key="8">
    <source>
        <dbReference type="Google" id="ProtNLM"/>
    </source>
</evidence>
<dbReference type="PANTHER" id="PTHR11846:SF0">
    <property type="entry name" value="ADENYLOSUCCINATE SYNTHETASE"/>
    <property type="match status" value="1"/>
</dbReference>
<dbReference type="GO" id="GO:0044208">
    <property type="term" value="P:'de novo' AMP biosynthetic process"/>
    <property type="evidence" value="ECO:0007669"/>
    <property type="project" value="TreeGrafter"/>
</dbReference>
<dbReference type="Gene3D" id="3.90.170.10">
    <property type="entry name" value="Adenylosuccinate Synthetase, subunit A, domain 3"/>
    <property type="match status" value="1"/>
</dbReference>
<feature type="non-terminal residue" evidence="7">
    <location>
        <position position="1"/>
    </location>
</feature>
<dbReference type="GO" id="GO:0046040">
    <property type="term" value="P:IMP metabolic process"/>
    <property type="evidence" value="ECO:0007669"/>
    <property type="project" value="TreeGrafter"/>
</dbReference>
<dbReference type="GO" id="GO:0004019">
    <property type="term" value="F:adenylosuccinate synthase activity"/>
    <property type="evidence" value="ECO:0007669"/>
    <property type="project" value="InterPro"/>
</dbReference>
<comment type="caution">
    <text evidence="7">The sequence shown here is derived from an EMBL/GenBank/DDBJ whole genome shotgun (WGS) entry which is preliminary data.</text>
</comment>
<dbReference type="AlphaFoldDB" id="X1KTI3"/>
<dbReference type="SMART" id="SM00788">
    <property type="entry name" value="Adenylsucc_synt"/>
    <property type="match status" value="1"/>
</dbReference>
<evidence type="ECO:0000256" key="5">
    <source>
        <dbReference type="ARBA" id="ARBA00022842"/>
    </source>
</evidence>
<dbReference type="HAMAP" id="MF_00011">
    <property type="entry name" value="Adenylosucc_synth"/>
    <property type="match status" value="1"/>
</dbReference>
<keyword evidence="6" id="KW-0342">GTP-binding</keyword>
<proteinExistence type="inferred from homology"/>
<evidence type="ECO:0000256" key="3">
    <source>
        <dbReference type="ARBA" id="ARBA00022741"/>
    </source>
</evidence>
<dbReference type="PANTHER" id="PTHR11846">
    <property type="entry name" value="ADENYLOSUCCINATE SYNTHETASE"/>
    <property type="match status" value="1"/>
</dbReference>
<gene>
    <name evidence="7" type="ORF">S03H2_65256</name>
</gene>
<dbReference type="InterPro" id="IPR027417">
    <property type="entry name" value="P-loop_NTPase"/>
</dbReference>
<dbReference type="InterPro" id="IPR042109">
    <property type="entry name" value="Adenylosuccinate_synth_dom1"/>
</dbReference>
<evidence type="ECO:0000256" key="2">
    <source>
        <dbReference type="ARBA" id="ARBA00022723"/>
    </source>
</evidence>
<dbReference type="GO" id="GO:0005737">
    <property type="term" value="C:cytoplasm"/>
    <property type="evidence" value="ECO:0007669"/>
    <property type="project" value="TreeGrafter"/>
</dbReference>
<keyword evidence="5" id="KW-0460">Magnesium</keyword>
<name>X1KTI3_9ZZZZ</name>
<dbReference type="SUPFAM" id="SSF52540">
    <property type="entry name" value="P-loop containing nucleoside triphosphate hydrolases"/>
    <property type="match status" value="1"/>
</dbReference>
<feature type="non-terminal residue" evidence="7">
    <location>
        <position position="207"/>
    </location>
</feature>
<dbReference type="GO" id="GO:0005525">
    <property type="term" value="F:GTP binding"/>
    <property type="evidence" value="ECO:0007669"/>
    <property type="project" value="UniProtKB-KW"/>
</dbReference>
<dbReference type="Pfam" id="PF00709">
    <property type="entry name" value="Adenylsucc_synt"/>
    <property type="match status" value="1"/>
</dbReference>
<keyword evidence="4" id="KW-0658">Purine biosynthesis</keyword>
<dbReference type="Gene3D" id="3.40.440.10">
    <property type="entry name" value="Adenylosuccinate Synthetase, subunit A, domain 1"/>
    <property type="match status" value="1"/>
</dbReference>